<dbReference type="PANTHER" id="PTHR12826">
    <property type="entry name" value="RIBONUCLEASE Y"/>
    <property type="match status" value="1"/>
</dbReference>
<dbReference type="AlphaFoldDB" id="A0A9P7B769"/>
<dbReference type="GO" id="GO:0042254">
    <property type="term" value="P:ribosome biogenesis"/>
    <property type="evidence" value="ECO:0007669"/>
    <property type="project" value="UniProtKB-ARBA"/>
</dbReference>
<evidence type="ECO:0000256" key="3">
    <source>
        <dbReference type="ARBA" id="ARBA00016042"/>
    </source>
</evidence>
<comment type="subcellular location">
    <subcellularLocation>
        <location evidence="1">Nucleus</location>
        <location evidence="1">Nucleolus</location>
    </subcellularLocation>
</comment>
<feature type="region of interest" description="Disordered" evidence="7">
    <location>
        <begin position="93"/>
        <end position="116"/>
    </location>
</feature>
<sequence>MQSDEFLPASATSAKAKKLAKLQANRPPAASSSTTKSKSKGKGKAKQQATGAAAEPAHLLSTQPGGAAAAADEAMDDIERLPLDAGVAPRTTVGTAQAGDADAAMNAGGNGDDDDDDAVMIDPSQLPTPVVRTPIAQLEAAAAASGGDPNTLSFGAITQHNASGLTQRRKISIPPHRMTPLKRDWIKIYTPLVEECGLQVRMNVAKRQVEMKTSKHTPHPSALTRASDFLGAYCLGFAVEDAIAMLRLEELYIESFEIKDVKTLHGDHLSRAIGRLAGHEGKTRFVIENASRTRIVLADTKIHILGTFSNIKVARDSISALILGSPAGKVMGNLRIYASRQRSRM</sequence>
<dbReference type="Pfam" id="PF22891">
    <property type="entry name" value="KH_PNO1_2nd"/>
    <property type="match status" value="1"/>
</dbReference>
<keyword evidence="4" id="KW-0694">RNA-binding</keyword>
<organism evidence="10 11">
    <name type="scientific">Rhodotorula mucilaginosa</name>
    <name type="common">Yeast</name>
    <name type="synonym">Rhodotorula rubra</name>
    <dbReference type="NCBI Taxonomy" id="5537"/>
    <lineage>
        <taxon>Eukaryota</taxon>
        <taxon>Fungi</taxon>
        <taxon>Dikarya</taxon>
        <taxon>Basidiomycota</taxon>
        <taxon>Pucciniomycotina</taxon>
        <taxon>Microbotryomycetes</taxon>
        <taxon>Sporidiobolales</taxon>
        <taxon>Sporidiobolaceae</taxon>
        <taxon>Rhodotorula</taxon>
    </lineage>
</organism>
<dbReference type="InterPro" id="IPR055211">
    <property type="entry name" value="KH_PNO1_2nd"/>
</dbReference>
<dbReference type="OrthoDB" id="1932641at2759"/>
<protein>
    <recommendedName>
        <fullName evidence="3">Pre-rRNA-processing protein PNO1</fullName>
    </recommendedName>
    <alternativeName>
        <fullName evidence="6">Pre-rRNA-processing protein pno1</fullName>
    </alternativeName>
</protein>
<evidence type="ECO:0000313" key="10">
    <source>
        <dbReference type="EMBL" id="KAG0663737.1"/>
    </source>
</evidence>
<dbReference type="SUPFAM" id="SSF54791">
    <property type="entry name" value="Eukaryotic type KH-domain (KH-domain type I)"/>
    <property type="match status" value="1"/>
</dbReference>
<dbReference type="InterPro" id="IPR055212">
    <property type="entry name" value="KH-I_PNO1_first"/>
</dbReference>
<evidence type="ECO:0000259" key="8">
    <source>
        <dbReference type="Pfam" id="PF17903"/>
    </source>
</evidence>
<evidence type="ECO:0000313" key="11">
    <source>
        <dbReference type="Proteomes" id="UP000777482"/>
    </source>
</evidence>
<name>A0A9P7B769_RHOMI</name>
<dbReference type="FunFam" id="3.30.1370.10:FF:000009">
    <property type="entry name" value="RNA-binding protein PNO1"/>
    <property type="match status" value="1"/>
</dbReference>
<evidence type="ECO:0000256" key="5">
    <source>
        <dbReference type="ARBA" id="ARBA00023242"/>
    </source>
</evidence>
<feature type="region of interest" description="Disordered" evidence="7">
    <location>
        <begin position="1"/>
        <end position="72"/>
    </location>
</feature>
<evidence type="ECO:0000256" key="4">
    <source>
        <dbReference type="ARBA" id="ARBA00022884"/>
    </source>
</evidence>
<comment type="similarity">
    <text evidence="2">Belongs to the PNO1 family.</text>
</comment>
<feature type="compositionally biased region" description="Low complexity" evidence="7">
    <location>
        <begin position="21"/>
        <end position="36"/>
    </location>
</feature>
<evidence type="ECO:0000259" key="9">
    <source>
        <dbReference type="Pfam" id="PF22891"/>
    </source>
</evidence>
<evidence type="ECO:0000256" key="6">
    <source>
        <dbReference type="ARBA" id="ARBA00071744"/>
    </source>
</evidence>
<dbReference type="EMBL" id="PUHQ01000018">
    <property type="protein sequence ID" value="KAG0663737.1"/>
    <property type="molecule type" value="Genomic_DNA"/>
</dbReference>
<reference evidence="10 11" key="1">
    <citation type="submission" date="2020-11" db="EMBL/GenBank/DDBJ databases">
        <title>Kefir isolates.</title>
        <authorList>
            <person name="Marcisauskas S."/>
            <person name="Kim Y."/>
            <person name="Blasche S."/>
        </authorList>
    </citation>
    <scope>NUCLEOTIDE SEQUENCE [LARGE SCALE GENOMIC DNA]</scope>
    <source>
        <strain evidence="10 11">KR</strain>
    </source>
</reference>
<evidence type="ECO:0000256" key="7">
    <source>
        <dbReference type="SAM" id="MobiDB-lite"/>
    </source>
</evidence>
<keyword evidence="5" id="KW-0539">Nucleus</keyword>
<dbReference type="PANTHER" id="PTHR12826:SF13">
    <property type="entry name" value="RNA-BINDING PROTEIN PNO1"/>
    <property type="match status" value="1"/>
</dbReference>
<dbReference type="Gene3D" id="3.30.1370.10">
    <property type="entry name" value="K Homology domain, type 1"/>
    <property type="match status" value="1"/>
</dbReference>
<comment type="caution">
    <text evidence="10">The sequence shown here is derived from an EMBL/GenBank/DDBJ whole genome shotgun (WGS) entry which is preliminary data.</text>
</comment>
<dbReference type="InterPro" id="IPR036612">
    <property type="entry name" value="KH_dom_type_1_sf"/>
</dbReference>
<dbReference type="InterPro" id="IPR041174">
    <property type="entry name" value="KRR1-like_KH1"/>
</dbReference>
<dbReference type="CDD" id="cd22392">
    <property type="entry name" value="KH-I_PNO1_rpt2"/>
    <property type="match status" value="1"/>
</dbReference>
<dbReference type="Proteomes" id="UP000777482">
    <property type="component" value="Unassembled WGS sequence"/>
</dbReference>
<feature type="domain" description="PNO1 second type I KH" evidence="9">
    <location>
        <begin position="255"/>
        <end position="336"/>
    </location>
</feature>
<keyword evidence="11" id="KW-1185">Reference proteome</keyword>
<dbReference type="CDD" id="cd22391">
    <property type="entry name" value="KH-I_PNO1_rpt1"/>
    <property type="match status" value="1"/>
</dbReference>
<dbReference type="GO" id="GO:0003723">
    <property type="term" value="F:RNA binding"/>
    <property type="evidence" value="ECO:0007669"/>
    <property type="project" value="UniProtKB-KW"/>
</dbReference>
<dbReference type="Pfam" id="PF17903">
    <property type="entry name" value="KH_KRR1_1st"/>
    <property type="match status" value="1"/>
</dbReference>
<evidence type="ECO:0000256" key="1">
    <source>
        <dbReference type="ARBA" id="ARBA00004604"/>
    </source>
</evidence>
<proteinExistence type="inferred from homology"/>
<dbReference type="GO" id="GO:0005730">
    <property type="term" value="C:nucleolus"/>
    <property type="evidence" value="ECO:0007669"/>
    <property type="project" value="UniProtKB-SubCell"/>
</dbReference>
<evidence type="ECO:0000256" key="2">
    <source>
        <dbReference type="ARBA" id="ARBA00007515"/>
    </source>
</evidence>
<gene>
    <name evidence="10" type="primary">PNO1</name>
    <name evidence="10" type="ORF">C6P46_002306</name>
</gene>
<feature type="compositionally biased region" description="Low complexity" evidence="7">
    <location>
        <begin position="98"/>
        <end position="107"/>
    </location>
</feature>
<feature type="domain" description="KRR1 small subunit processome component first KH" evidence="8">
    <location>
        <begin position="173"/>
        <end position="245"/>
    </location>
</feature>
<accession>A0A9P7B769</accession>